<evidence type="ECO:0000259" key="9">
    <source>
        <dbReference type="PROSITE" id="PS01124"/>
    </source>
</evidence>
<dbReference type="PRINTS" id="PR00032">
    <property type="entry name" value="HTHARAC"/>
</dbReference>
<dbReference type="EMBL" id="FOGL01000008">
    <property type="protein sequence ID" value="SER67771.1"/>
    <property type="molecule type" value="Genomic_DNA"/>
</dbReference>
<evidence type="ECO:0000256" key="8">
    <source>
        <dbReference type="PROSITE-ProRule" id="PRU00169"/>
    </source>
</evidence>
<feature type="modified residue" description="4-aspartylphosphate" evidence="8">
    <location>
        <position position="55"/>
    </location>
</feature>
<keyword evidence="7" id="KW-0804">Transcription</keyword>
<dbReference type="Proteomes" id="UP000199687">
    <property type="component" value="Unassembled WGS sequence"/>
</dbReference>
<dbReference type="InterPro" id="IPR051552">
    <property type="entry name" value="HptR"/>
</dbReference>
<evidence type="ECO:0000256" key="2">
    <source>
        <dbReference type="ARBA" id="ARBA00022490"/>
    </source>
</evidence>
<keyword evidence="2" id="KW-0963">Cytoplasm</keyword>
<evidence type="ECO:0000313" key="12">
    <source>
        <dbReference type="Proteomes" id="UP000199687"/>
    </source>
</evidence>
<dbReference type="GO" id="GO:0000160">
    <property type="term" value="P:phosphorelay signal transduction system"/>
    <property type="evidence" value="ECO:0007669"/>
    <property type="project" value="UniProtKB-KW"/>
</dbReference>
<sequence length="463" mass="54298">MIKVLLVEDDKLVRKSLIAAFDWKSFGMEVVGEAKNGEKAREFLQENHVDLLITDLAMPIMSGIELIRIVKERYPDIFIVVLSLHRDFEYIQEAMRLGAIDYIAKVELDSENMDKTLARIKKRIDAEIRKNPRSFNKDTIFNGWIVLFEYMSAHNKQTLEEIIQEEEIIYTASDAVFVPLENDWRKKTYAGKISAIPSWEGAIIIINVDDSSSCTFQQLQQLIQRFKENIFFYELDQPKSINIRDIGQIPITVYHPETDNMKKVREELLSLQWVFEQNIFNKMLYGLKQLRLTKNKLMELLIITMSECRRIFAEILPDEITLPDSFHYWYEVEQWLAETKANISETIYKKTISNETTQCIIRAIYLIEKRLGETITATDISGQVNMSRSYFCVCFKQVAGFTFHEYVKLSRINKAKHFLENSLEKVSLIAEKVGYTDVKYFSKVFKQETGFLPSEYRKKHKRV</sequence>
<dbReference type="OrthoDB" id="9788446at2"/>
<dbReference type="Gene3D" id="1.10.10.60">
    <property type="entry name" value="Homeodomain-like"/>
    <property type="match status" value="2"/>
</dbReference>
<feature type="domain" description="Response regulatory" evidence="10">
    <location>
        <begin position="3"/>
        <end position="120"/>
    </location>
</feature>
<name>A0A1H9R4J9_9BACI</name>
<evidence type="ECO:0000256" key="3">
    <source>
        <dbReference type="ARBA" id="ARBA00022553"/>
    </source>
</evidence>
<accession>A0A1H9R4J9</accession>
<keyword evidence="12" id="KW-1185">Reference proteome</keyword>
<dbReference type="PANTHER" id="PTHR42713">
    <property type="entry name" value="HISTIDINE KINASE-RELATED"/>
    <property type="match status" value="1"/>
</dbReference>
<dbReference type="RefSeq" id="WP_089740579.1">
    <property type="nucleotide sequence ID" value="NZ_FOGL01000008.1"/>
</dbReference>
<dbReference type="PROSITE" id="PS01124">
    <property type="entry name" value="HTH_ARAC_FAMILY_2"/>
    <property type="match status" value="1"/>
</dbReference>
<dbReference type="InterPro" id="IPR011006">
    <property type="entry name" value="CheY-like_superfamily"/>
</dbReference>
<dbReference type="AlphaFoldDB" id="A0A1H9R4J9"/>
<evidence type="ECO:0000256" key="7">
    <source>
        <dbReference type="ARBA" id="ARBA00023163"/>
    </source>
</evidence>
<organism evidence="11 12">
    <name type="scientific">Gracilibacillus ureilyticus</name>
    <dbReference type="NCBI Taxonomy" id="531814"/>
    <lineage>
        <taxon>Bacteria</taxon>
        <taxon>Bacillati</taxon>
        <taxon>Bacillota</taxon>
        <taxon>Bacilli</taxon>
        <taxon>Bacillales</taxon>
        <taxon>Bacillaceae</taxon>
        <taxon>Gracilibacillus</taxon>
    </lineage>
</organism>
<dbReference type="SMART" id="SM00342">
    <property type="entry name" value="HTH_ARAC"/>
    <property type="match status" value="1"/>
</dbReference>
<dbReference type="SUPFAM" id="SSF52172">
    <property type="entry name" value="CheY-like"/>
    <property type="match status" value="1"/>
</dbReference>
<dbReference type="InterPro" id="IPR009057">
    <property type="entry name" value="Homeodomain-like_sf"/>
</dbReference>
<dbReference type="PANTHER" id="PTHR42713:SF3">
    <property type="entry name" value="TRANSCRIPTIONAL REGULATORY PROTEIN HPTR"/>
    <property type="match status" value="1"/>
</dbReference>
<keyword evidence="5" id="KW-0805">Transcription regulation</keyword>
<evidence type="ECO:0000256" key="5">
    <source>
        <dbReference type="ARBA" id="ARBA00023015"/>
    </source>
</evidence>
<proteinExistence type="predicted"/>
<dbReference type="Gene3D" id="3.40.50.2300">
    <property type="match status" value="1"/>
</dbReference>
<dbReference type="InterPro" id="IPR020449">
    <property type="entry name" value="Tscrpt_reg_AraC-type_HTH"/>
</dbReference>
<feature type="domain" description="HTH araC/xylS-type" evidence="9">
    <location>
        <begin position="361"/>
        <end position="459"/>
    </location>
</feature>
<dbReference type="GO" id="GO:0003700">
    <property type="term" value="F:DNA-binding transcription factor activity"/>
    <property type="evidence" value="ECO:0007669"/>
    <property type="project" value="InterPro"/>
</dbReference>
<comment type="subcellular location">
    <subcellularLocation>
        <location evidence="1">Cytoplasm</location>
    </subcellularLocation>
</comment>
<evidence type="ECO:0000313" key="11">
    <source>
        <dbReference type="EMBL" id="SER67771.1"/>
    </source>
</evidence>
<gene>
    <name evidence="11" type="ORF">SAMN04487944_10825</name>
</gene>
<dbReference type="Pfam" id="PF00072">
    <property type="entry name" value="Response_reg"/>
    <property type="match status" value="1"/>
</dbReference>
<dbReference type="Pfam" id="PF12833">
    <property type="entry name" value="HTH_18"/>
    <property type="match status" value="1"/>
</dbReference>
<dbReference type="InterPro" id="IPR018060">
    <property type="entry name" value="HTH_AraC"/>
</dbReference>
<dbReference type="GO" id="GO:0043565">
    <property type="term" value="F:sequence-specific DNA binding"/>
    <property type="evidence" value="ECO:0007669"/>
    <property type="project" value="InterPro"/>
</dbReference>
<evidence type="ECO:0000256" key="1">
    <source>
        <dbReference type="ARBA" id="ARBA00004496"/>
    </source>
</evidence>
<keyword evidence="3 8" id="KW-0597">Phosphoprotein</keyword>
<dbReference type="SMART" id="SM00448">
    <property type="entry name" value="REC"/>
    <property type="match status" value="1"/>
</dbReference>
<reference evidence="11 12" key="1">
    <citation type="submission" date="2016-10" db="EMBL/GenBank/DDBJ databases">
        <authorList>
            <person name="de Groot N.N."/>
        </authorList>
    </citation>
    <scope>NUCLEOTIDE SEQUENCE [LARGE SCALE GENOMIC DNA]</scope>
    <source>
        <strain evidence="11 12">CGMCC 1.7727</strain>
    </source>
</reference>
<evidence type="ECO:0000256" key="6">
    <source>
        <dbReference type="ARBA" id="ARBA00023125"/>
    </source>
</evidence>
<evidence type="ECO:0000259" key="10">
    <source>
        <dbReference type="PROSITE" id="PS50110"/>
    </source>
</evidence>
<keyword evidence="6" id="KW-0238">DNA-binding</keyword>
<dbReference type="InterPro" id="IPR001789">
    <property type="entry name" value="Sig_transdc_resp-reg_receiver"/>
</dbReference>
<evidence type="ECO:0000256" key="4">
    <source>
        <dbReference type="ARBA" id="ARBA00023012"/>
    </source>
</evidence>
<keyword evidence="4" id="KW-0902">Two-component regulatory system</keyword>
<dbReference type="PROSITE" id="PS50110">
    <property type="entry name" value="RESPONSE_REGULATORY"/>
    <property type="match status" value="1"/>
</dbReference>
<dbReference type="STRING" id="531814.SAMN04487944_10825"/>
<dbReference type="GO" id="GO:0005737">
    <property type="term" value="C:cytoplasm"/>
    <property type="evidence" value="ECO:0007669"/>
    <property type="project" value="UniProtKB-SubCell"/>
</dbReference>
<dbReference type="SUPFAM" id="SSF46689">
    <property type="entry name" value="Homeodomain-like"/>
    <property type="match status" value="2"/>
</dbReference>
<protein>
    <submittedName>
        <fullName evidence="11">Two-component system, response regulator YesN</fullName>
    </submittedName>
</protein>
<dbReference type="CDD" id="cd17536">
    <property type="entry name" value="REC_YesN-like"/>
    <property type="match status" value="1"/>
</dbReference>